<name>A0A977PUB3_9CYAN</name>
<dbReference type="Pfam" id="PF13385">
    <property type="entry name" value="Laminin_G_3"/>
    <property type="match status" value="1"/>
</dbReference>
<sequence>MAEQRSVLRFNGIDDHIELSQGFFNIDNSITIAFWAKGENNLATETTLLEAFNQENNRVLHITLPWGDPVTPSIFWDAGNEEGFDRIEKKVKLKDYNHWTHWAFVKNAIAGRMLIYRNGLIWHRGNGHNRTLTGIEKITLGASVKLSHYWQGYLTELSIWNQARSQEEIQKDMYQYPLGDEIGLVTYLSLNGNVEDQTSYNNNGIPYGTSWQLDSLPPKSSFAPKSKTRTNSHAKSKTKRTTMINEIFDSIEEESPLETDELTEVITTDENAAEVINSDLPIESEAITINHQEVLILETPEMLTELDEVLEQDSQPENQESSVIENLEPIIIAEETAFSDQTNETIEEISETAIPETTTSESIPLADSIQKKRLIICCDGSWQESAGTYPSNVVKFAQSIKYIAEDQTPQIVFLSGYGTTEDNDFIKCLENETFGWGLDRMIQDAYRFLCINYNPETQDEIYLFGFSRGAYAVRCLASLMDKCGLLKRSKVGEIPQAYQLYRDHTVRSDSAKAQEFREANAQKIDTEKEYLQHRIPIKMLGCWDTVGTFGIPDLTPWFPLAKFYHQKYEFSDTKLSPIIQNAFHAVAIDEKRKNFPSTPLKTNPQNPEQVVKEVLFAGEHSCIGGGKKDYQGLSDYPLQWMINQAKKLGLEFDSTESESEEFQIKLDPTIKFDNSVKGLSALGGEEWRSFNTKVVTVHHSVVKRLKACSDYRPKNLEPFLQDLLDNDKPTE</sequence>
<dbReference type="InterPro" id="IPR013320">
    <property type="entry name" value="ConA-like_dom_sf"/>
</dbReference>
<evidence type="ECO:0000313" key="3">
    <source>
        <dbReference type="EMBL" id="UXE58903.1"/>
    </source>
</evidence>
<dbReference type="Gene3D" id="2.60.120.200">
    <property type="match status" value="1"/>
</dbReference>
<dbReference type="PANTHER" id="PTHR33840">
    <property type="match status" value="1"/>
</dbReference>
<dbReference type="Pfam" id="PF09994">
    <property type="entry name" value="T6SS_Tle1-like_cat"/>
    <property type="match status" value="1"/>
</dbReference>
<dbReference type="SUPFAM" id="SSF49899">
    <property type="entry name" value="Concanavalin A-like lectins/glucanases"/>
    <property type="match status" value="1"/>
</dbReference>
<feature type="domain" description="T6SS Phospholipase effector Tle1-like catalytic" evidence="2">
    <location>
        <begin position="372"/>
        <end position="644"/>
    </location>
</feature>
<proteinExistence type="predicted"/>
<dbReference type="EMBL" id="CP073041">
    <property type="protein sequence ID" value="UXE58903.1"/>
    <property type="molecule type" value="Genomic_DNA"/>
</dbReference>
<reference evidence="3" key="1">
    <citation type="submission" date="2021-04" db="EMBL/GenBank/DDBJ databases">
        <title>Genome sequence of Woronichinia naegeliana from Washington state freshwater lake bloom.</title>
        <authorList>
            <person name="Dreher T.W."/>
        </authorList>
    </citation>
    <scope>NUCLEOTIDE SEQUENCE</scope>
    <source>
        <strain evidence="3">WA131</strain>
    </source>
</reference>
<organism evidence="3">
    <name type="scientific">Woronichinia naegeliana WA131</name>
    <dbReference type="NCBI Taxonomy" id="2824559"/>
    <lineage>
        <taxon>Bacteria</taxon>
        <taxon>Bacillati</taxon>
        <taxon>Cyanobacteriota</taxon>
        <taxon>Cyanophyceae</taxon>
        <taxon>Synechococcales</taxon>
        <taxon>Coelosphaeriaceae</taxon>
        <taxon>Woronichinia</taxon>
    </lineage>
</organism>
<dbReference type="InterPro" id="IPR018712">
    <property type="entry name" value="Tle1-like_cat"/>
</dbReference>
<evidence type="ECO:0000256" key="1">
    <source>
        <dbReference type="SAM" id="MobiDB-lite"/>
    </source>
</evidence>
<dbReference type="KEGG" id="wna:KA717_23235"/>
<feature type="compositionally biased region" description="Basic residues" evidence="1">
    <location>
        <begin position="226"/>
        <end position="239"/>
    </location>
</feature>
<gene>
    <name evidence="3" type="ORF">KA717_23235</name>
</gene>
<evidence type="ECO:0000259" key="2">
    <source>
        <dbReference type="Pfam" id="PF09994"/>
    </source>
</evidence>
<feature type="region of interest" description="Disordered" evidence="1">
    <location>
        <begin position="218"/>
        <end position="239"/>
    </location>
</feature>
<dbReference type="PANTHER" id="PTHR33840:SF1">
    <property type="entry name" value="TLE1 PHOSPHOLIPASE DOMAIN-CONTAINING PROTEIN"/>
    <property type="match status" value="1"/>
</dbReference>
<dbReference type="AlphaFoldDB" id="A0A977PUB3"/>
<protein>
    <submittedName>
        <fullName evidence="3">DUF2235 domain-containing protein</fullName>
    </submittedName>
</protein>
<dbReference type="Proteomes" id="UP001065613">
    <property type="component" value="Chromosome"/>
</dbReference>
<accession>A0A977PUB3</accession>